<feature type="DNA-binding region" description="H-T-H motif" evidence="5">
    <location>
        <begin position="35"/>
        <end position="54"/>
    </location>
</feature>
<keyword evidence="4" id="KW-0804">Transcription</keyword>
<dbReference type="InterPro" id="IPR050109">
    <property type="entry name" value="HTH-type_TetR-like_transc_reg"/>
</dbReference>
<gene>
    <name evidence="8" type="ORF">BDK92_5248</name>
</gene>
<sequence length="220" mass="24058">MSDRLTRAQQQQRTRQQLLDAAETLFGERGIHRTSLDEVATEAGVTKGAIYANFEGKSGLVAAILERRLTDAHPAYAGSPAEPDVSFAGWLRHLGTDYDTNLPLPEVRRFAMAVVEFWLYGMRTPQARESIAQWLRAVRQTNAKEITERLGDQPPIPAEQLAALMTALDIGVAFQHLIDPEAVPSEVYSHGLTAILGPHAAPPDAGGISTPDRKPEDAQQ</sequence>
<reference evidence="8 9" key="1">
    <citation type="submission" date="2018-10" db="EMBL/GenBank/DDBJ databases">
        <title>Sequencing the genomes of 1000 actinobacteria strains.</title>
        <authorList>
            <person name="Klenk H.-P."/>
        </authorList>
    </citation>
    <scope>NUCLEOTIDE SEQUENCE [LARGE SCALE GENOMIC DNA]</scope>
    <source>
        <strain evidence="8 9">DSM 45175</strain>
    </source>
</reference>
<evidence type="ECO:0000313" key="8">
    <source>
        <dbReference type="EMBL" id="RKR90864.1"/>
    </source>
</evidence>
<dbReference type="OrthoDB" id="3813186at2"/>
<dbReference type="Pfam" id="PF00440">
    <property type="entry name" value="TetR_N"/>
    <property type="match status" value="1"/>
</dbReference>
<evidence type="ECO:0000256" key="3">
    <source>
        <dbReference type="ARBA" id="ARBA00023125"/>
    </source>
</evidence>
<dbReference type="GO" id="GO:0000976">
    <property type="term" value="F:transcription cis-regulatory region binding"/>
    <property type="evidence" value="ECO:0007669"/>
    <property type="project" value="TreeGrafter"/>
</dbReference>
<evidence type="ECO:0000256" key="6">
    <source>
        <dbReference type="SAM" id="MobiDB-lite"/>
    </source>
</evidence>
<organism evidence="8 9">
    <name type="scientific">Micromonospora pisi</name>
    <dbReference type="NCBI Taxonomy" id="589240"/>
    <lineage>
        <taxon>Bacteria</taxon>
        <taxon>Bacillati</taxon>
        <taxon>Actinomycetota</taxon>
        <taxon>Actinomycetes</taxon>
        <taxon>Micromonosporales</taxon>
        <taxon>Micromonosporaceae</taxon>
        <taxon>Micromonospora</taxon>
    </lineage>
</organism>
<keyword evidence="1" id="KW-0678">Repressor</keyword>
<dbReference type="GO" id="GO:0003700">
    <property type="term" value="F:DNA-binding transcription factor activity"/>
    <property type="evidence" value="ECO:0007669"/>
    <property type="project" value="TreeGrafter"/>
</dbReference>
<name>A0A495JR76_9ACTN</name>
<dbReference type="PANTHER" id="PTHR30055">
    <property type="entry name" value="HTH-TYPE TRANSCRIPTIONAL REGULATOR RUTR"/>
    <property type="match status" value="1"/>
</dbReference>
<dbReference type="EMBL" id="RBKT01000001">
    <property type="protein sequence ID" value="RKR90864.1"/>
    <property type="molecule type" value="Genomic_DNA"/>
</dbReference>
<dbReference type="PRINTS" id="PR00455">
    <property type="entry name" value="HTHTETR"/>
</dbReference>
<evidence type="ECO:0000256" key="2">
    <source>
        <dbReference type="ARBA" id="ARBA00023015"/>
    </source>
</evidence>
<accession>A0A495JR76</accession>
<dbReference type="InterPro" id="IPR001647">
    <property type="entry name" value="HTH_TetR"/>
</dbReference>
<dbReference type="Gene3D" id="1.10.357.10">
    <property type="entry name" value="Tetracycline Repressor, domain 2"/>
    <property type="match status" value="1"/>
</dbReference>
<dbReference type="SUPFAM" id="SSF48498">
    <property type="entry name" value="Tetracyclin repressor-like, C-terminal domain"/>
    <property type="match status" value="1"/>
</dbReference>
<evidence type="ECO:0000259" key="7">
    <source>
        <dbReference type="PROSITE" id="PS50977"/>
    </source>
</evidence>
<feature type="region of interest" description="Disordered" evidence="6">
    <location>
        <begin position="199"/>
        <end position="220"/>
    </location>
</feature>
<dbReference type="PANTHER" id="PTHR30055:SF234">
    <property type="entry name" value="HTH-TYPE TRANSCRIPTIONAL REGULATOR BETI"/>
    <property type="match status" value="1"/>
</dbReference>
<keyword evidence="3 5" id="KW-0238">DNA-binding</keyword>
<dbReference type="SUPFAM" id="SSF46689">
    <property type="entry name" value="Homeodomain-like"/>
    <property type="match status" value="1"/>
</dbReference>
<dbReference type="RefSeq" id="WP_121159064.1">
    <property type="nucleotide sequence ID" value="NZ_RBKT01000001.1"/>
</dbReference>
<dbReference type="Proteomes" id="UP000277671">
    <property type="component" value="Unassembled WGS sequence"/>
</dbReference>
<feature type="domain" description="HTH tetR-type" evidence="7">
    <location>
        <begin position="12"/>
        <end position="72"/>
    </location>
</feature>
<keyword evidence="2" id="KW-0805">Transcription regulation</keyword>
<evidence type="ECO:0000256" key="1">
    <source>
        <dbReference type="ARBA" id="ARBA00022491"/>
    </source>
</evidence>
<dbReference type="AlphaFoldDB" id="A0A495JR76"/>
<dbReference type="InterPro" id="IPR039538">
    <property type="entry name" value="BetI_C"/>
</dbReference>
<evidence type="ECO:0000313" key="9">
    <source>
        <dbReference type="Proteomes" id="UP000277671"/>
    </source>
</evidence>
<dbReference type="InterPro" id="IPR036271">
    <property type="entry name" value="Tet_transcr_reg_TetR-rel_C_sf"/>
</dbReference>
<keyword evidence="9" id="KW-1185">Reference proteome</keyword>
<proteinExistence type="predicted"/>
<evidence type="ECO:0000256" key="5">
    <source>
        <dbReference type="PROSITE-ProRule" id="PRU00335"/>
    </source>
</evidence>
<dbReference type="PROSITE" id="PS50977">
    <property type="entry name" value="HTH_TETR_2"/>
    <property type="match status" value="1"/>
</dbReference>
<dbReference type="Pfam" id="PF13977">
    <property type="entry name" value="TetR_C_6"/>
    <property type="match status" value="1"/>
</dbReference>
<protein>
    <submittedName>
        <fullName evidence="8">TetR family transcriptional regulator</fullName>
    </submittedName>
</protein>
<feature type="compositionally biased region" description="Basic and acidic residues" evidence="6">
    <location>
        <begin position="211"/>
        <end position="220"/>
    </location>
</feature>
<dbReference type="InterPro" id="IPR009057">
    <property type="entry name" value="Homeodomain-like_sf"/>
</dbReference>
<comment type="caution">
    <text evidence="8">The sequence shown here is derived from an EMBL/GenBank/DDBJ whole genome shotgun (WGS) entry which is preliminary data.</text>
</comment>
<evidence type="ECO:0000256" key="4">
    <source>
        <dbReference type="ARBA" id="ARBA00023163"/>
    </source>
</evidence>